<keyword evidence="4" id="KW-1185">Reference proteome</keyword>
<protein>
    <submittedName>
        <fullName evidence="3">Uncharacterized protein</fullName>
    </submittedName>
</protein>
<feature type="region of interest" description="Disordered" evidence="2">
    <location>
        <begin position="810"/>
        <end position="847"/>
    </location>
</feature>
<reference evidence="3 4" key="1">
    <citation type="journal article" date="2018" name="PLoS ONE">
        <title>The draft genome of Kipferlia bialata reveals reductive genome evolution in fornicate parasites.</title>
        <authorList>
            <person name="Tanifuji G."/>
            <person name="Takabayashi S."/>
            <person name="Kume K."/>
            <person name="Takagi M."/>
            <person name="Nakayama T."/>
            <person name="Kamikawa R."/>
            <person name="Inagaki Y."/>
            <person name="Hashimoto T."/>
        </authorList>
    </citation>
    <scope>NUCLEOTIDE SEQUENCE [LARGE SCALE GENOMIC DNA]</scope>
    <source>
        <strain evidence="3">NY0173</strain>
    </source>
</reference>
<feature type="compositionally biased region" description="Polar residues" evidence="2">
    <location>
        <begin position="1771"/>
        <end position="1791"/>
    </location>
</feature>
<accession>A0A9K3GGS3</accession>
<sequence>SKEHALVVQSDTPVSAHHLVEKAAAYSKASVHYVSHPNMVQAYIRQHGGVDDLKDEGIWVVVDMTFDREGTLVSQMFDSLMSSTHITVMPKFVFVFSELPVHNAFQVPTLVINDGLLDPSKACAAMLHTSTGVSPDTTSSDRAEFFVGMLARFCEIVLQGLDASLLDSEGQFLHALILWTLAERGICTLRPASLSINTEEKTVFEVSIPQPSEGIYSLPNVHSAITVKMSDRALGLLGKGSQHGPMVALFMEAFCVVYSSFAVLASLQSDYSSVIYTTMADITTRLGALNQLRDSVIVSDEALKAMFPEDFEPAPFGIICYDPEGDTVRSTRLRDPIVPQDFLMTHPRWNLPPSLTDTNRGFAHGIAACLTFGVHCVLNSHECVGKTWVSQCAAMLLPAFVQCVNEIVSADHTDMVTAYNRASAQDTLADIEAEAEARIPWITSSLSDITGLRPTLTQHIATLKGSGGLSPLACSDALDPSDPLRIPLARLEYLSTDVDMVQDGLETQRELFTAIVEDCRGVAGRLAAAANGIESGQSPREHSLYMLTPPPQPTPHPSNGQALRYGDEGEAAGVAVVVSPGLVDIRRPQAADTPEICIEAETERATGSEYLLDASDTPTRVVPRLRPVTDRDRDRLSTLSGPAAATPSKPLAKLRQALVMAQADLEETARGGSLERVTAPKAGVEAPTHAKGERDTEANRQEEVERVARSLSLGRMLEVGGEVAPAKEEAKAQTRDHKYQETQAQEMSPVSAVMERREREREREMERERGRRSLSLTRQAPQIAMPQGEGGAPVSILSMQAMGQIPMEEGGAVDSSGLDRVQSTESLAGIRERERERQRQQEETVARGANLTLTRRVSTLSDQGQARDKEILRLRGMVDETQKDREAERARHRNLVTELNARSDQLSQTLSATTQQLSKVQSELSALKDKERQRKDLVERDDRRVVDAEALAQSAVQEREDAVKGMERAERERQAAVEAAERERDSALQRLSDGEGERQYLLAALDQAKEDHELYVQEASASMGSLEEAIRQIEEERERERQDAAGTRTREQVDREREREAEAEKHRTAVSAAVDAATLALGVQHEEALSSLRAEREREREQWEREREAERAEVEAERQRERAAADEERVSIVSTLATETEVVSQLRERERQREREQEEREAETQREVADLRQRLEESVREAVQLRETLEEREKVTQEEREREAAQLKETLDQMEREREQERERHALERQTLQEERERDAEEAQADKQRLIAAHTAREAEREREWEAERAMFESAVEDERQARERERSEMREEGLRELDILRKFRERDASVQFEMAALTQSLAQAQARIVERETALTAMGETLEEAEGYLSELRAQVSTLQEASREAEAAHAAQVAETHAAHTLEMREAEEGARTRMESAQREWQEERERLSEGERQAREAEAMLRADLEKAGQTQIETEGLLGEARDRADAALSEVCAMSQALDAATDEIASLTAARASLSSECDTLHNTLAETEVERERQREAEAEETAEREAQLERLEVELADGERERERLQRERDRVERERDAIIEERDGAVEALAQTEAEGERERERLAAEATIQARERDRLHMQIRALEAEREKVSLARELEEEERQREREQMATQPCLDASVLDLDASVLLGEGEGEGEASLEAQLREKVTVQLSLEQDLADMRETTATLQSEVAFLRGEVDAFRAGRDRERERERSVSRRRESLSPQSLAVPVRRSASKERARERERVARSVRSASPAPIVPSIPSVPIASSRGEGSAPARTASVSVSPGISMSALSATTGTVNRRESGGERERDSSRARPLQGIRRLLPHEDIAHYIQRQRHALVTSRRSSYTQRSASAGRGRQEE</sequence>
<feature type="region of interest" description="Disordered" evidence="2">
    <location>
        <begin position="629"/>
        <end position="648"/>
    </location>
</feature>
<feature type="compositionally biased region" description="Basic and acidic residues" evidence="2">
    <location>
        <begin position="1496"/>
        <end position="1514"/>
    </location>
</feature>
<feature type="region of interest" description="Disordered" evidence="2">
    <location>
        <begin position="679"/>
        <end position="702"/>
    </location>
</feature>
<feature type="coiled-coil region" evidence="1">
    <location>
        <begin position="1343"/>
        <end position="1370"/>
    </location>
</feature>
<evidence type="ECO:0000256" key="2">
    <source>
        <dbReference type="SAM" id="MobiDB-lite"/>
    </source>
</evidence>
<evidence type="ECO:0000313" key="4">
    <source>
        <dbReference type="Proteomes" id="UP000265618"/>
    </source>
</evidence>
<feature type="region of interest" description="Disordered" evidence="2">
    <location>
        <begin position="972"/>
        <end position="992"/>
    </location>
</feature>
<feature type="compositionally biased region" description="Basic and acidic residues" evidence="2">
    <location>
        <begin position="754"/>
        <end position="771"/>
    </location>
</feature>
<feature type="compositionally biased region" description="Basic and acidic residues" evidence="2">
    <location>
        <begin position="1694"/>
        <end position="1711"/>
    </location>
</feature>
<feature type="non-terminal residue" evidence="3">
    <location>
        <position position="1855"/>
    </location>
</feature>
<feature type="region of interest" description="Disordered" evidence="2">
    <location>
        <begin position="1087"/>
        <end position="1169"/>
    </location>
</feature>
<evidence type="ECO:0000256" key="1">
    <source>
        <dbReference type="SAM" id="Coils"/>
    </source>
</evidence>
<dbReference type="EMBL" id="BDIP01001032">
    <property type="protein sequence ID" value="GIQ83399.1"/>
    <property type="molecule type" value="Genomic_DNA"/>
</dbReference>
<feature type="region of interest" description="Disordered" evidence="2">
    <location>
        <begin position="1495"/>
        <end position="1514"/>
    </location>
</feature>
<feature type="compositionally biased region" description="Basic and acidic residues" evidence="2">
    <location>
        <begin position="725"/>
        <end position="740"/>
    </location>
</feature>
<dbReference type="Proteomes" id="UP000265618">
    <property type="component" value="Unassembled WGS sequence"/>
</dbReference>
<feature type="compositionally biased region" description="Basic and acidic residues" evidence="2">
    <location>
        <begin position="688"/>
        <end position="702"/>
    </location>
</feature>
<feature type="region of interest" description="Disordered" evidence="2">
    <location>
        <begin position="1020"/>
        <end position="1071"/>
    </location>
</feature>
<keyword evidence="1" id="KW-0175">Coiled coil</keyword>
<feature type="region of interest" description="Disordered" evidence="2">
    <location>
        <begin position="1830"/>
        <end position="1855"/>
    </location>
</feature>
<feature type="compositionally biased region" description="Polar residues" evidence="2">
    <location>
        <begin position="1836"/>
        <end position="1846"/>
    </location>
</feature>
<feature type="region of interest" description="Disordered" evidence="2">
    <location>
        <begin position="1389"/>
        <end position="1419"/>
    </location>
</feature>
<name>A0A9K3GGS3_9EUKA</name>
<gene>
    <name evidence="3" type="ORF">KIPB_004713</name>
</gene>
<proteinExistence type="predicted"/>
<feature type="compositionally biased region" description="Basic and acidic residues" evidence="2">
    <location>
        <begin position="1792"/>
        <end position="1806"/>
    </location>
</feature>
<feature type="compositionally biased region" description="Low complexity" evidence="2">
    <location>
        <begin position="1739"/>
        <end position="1761"/>
    </location>
</feature>
<feature type="compositionally biased region" description="Basic and acidic residues" evidence="2">
    <location>
        <begin position="830"/>
        <end position="845"/>
    </location>
</feature>
<feature type="compositionally biased region" description="Basic and acidic residues" evidence="2">
    <location>
        <begin position="1725"/>
        <end position="1737"/>
    </location>
</feature>
<organism evidence="3 4">
    <name type="scientific">Kipferlia bialata</name>
    <dbReference type="NCBI Taxonomy" id="797122"/>
    <lineage>
        <taxon>Eukaryota</taxon>
        <taxon>Metamonada</taxon>
        <taxon>Carpediemonas-like organisms</taxon>
        <taxon>Kipferlia</taxon>
    </lineage>
</organism>
<feature type="compositionally biased region" description="Polar residues" evidence="2">
    <location>
        <begin position="1132"/>
        <end position="1143"/>
    </location>
</feature>
<feature type="region of interest" description="Disordered" evidence="2">
    <location>
        <begin position="1694"/>
        <end position="1818"/>
    </location>
</feature>
<feature type="region of interest" description="Disordered" evidence="2">
    <location>
        <begin position="722"/>
        <end position="775"/>
    </location>
</feature>
<feature type="region of interest" description="Disordered" evidence="2">
    <location>
        <begin position="1186"/>
        <end position="1265"/>
    </location>
</feature>
<comment type="caution">
    <text evidence="3">The sequence shown here is derived from an EMBL/GenBank/DDBJ whole genome shotgun (WGS) entry which is preliminary data.</text>
</comment>
<feature type="compositionally biased region" description="Basic and acidic residues" evidence="2">
    <location>
        <begin position="1028"/>
        <end position="1067"/>
    </location>
</feature>
<feature type="compositionally biased region" description="Basic and acidic residues" evidence="2">
    <location>
        <begin position="1146"/>
        <end position="1169"/>
    </location>
</feature>
<feature type="compositionally biased region" description="Basic and acidic residues" evidence="2">
    <location>
        <begin position="1087"/>
        <end position="1130"/>
    </location>
</feature>
<evidence type="ECO:0000313" key="3">
    <source>
        <dbReference type="EMBL" id="GIQ83399.1"/>
    </source>
</evidence>